<dbReference type="GO" id="GO:0004177">
    <property type="term" value="F:aminopeptidase activity"/>
    <property type="evidence" value="ECO:0007669"/>
    <property type="project" value="UniProtKB-KW"/>
</dbReference>
<dbReference type="RefSeq" id="WP_381487230.1">
    <property type="nucleotide sequence ID" value="NZ_JBHTIK010000002.1"/>
</dbReference>
<dbReference type="EMBL" id="JBHTIK010000002">
    <property type="protein sequence ID" value="MFD0847731.1"/>
    <property type="molecule type" value="Genomic_DNA"/>
</dbReference>
<feature type="chain" id="PRO_5046990612" description="Probable cytosol aminopeptidase" evidence="9">
    <location>
        <begin position="22"/>
        <end position="520"/>
    </location>
</feature>
<evidence type="ECO:0000256" key="2">
    <source>
        <dbReference type="ARBA" id="ARBA00000967"/>
    </source>
</evidence>
<dbReference type="EC" id="3.4.11.1" evidence="8"/>
<name>A0ABW3BZW0_SPHXN</name>
<dbReference type="HAMAP" id="MF_00181">
    <property type="entry name" value="Cytosol_peptidase_M17"/>
    <property type="match status" value="1"/>
</dbReference>
<sequence length="520" mass="52604">MRNVVAAVLLAGFLGTTAAEARPVAFADRAPAGSAAIVLPLAAKEDLAVRGASLDAAARDAIGRALDAAAFDYKAKSTLVLRGIGAWQQIVVIGAKDGVTPAGLQDIGGLAARETGSADGPVALLAAGLGPGVADAAANLAIGADLGGYSFDRYKAPSAKPRAAGRDAPLTVVGAAGAESYAGQGRALVEGVTLTRDLVSEPSNVKYPEVFVERVREAFKGVARVRIEALGVPEMEKLGMGAILSVGKGSPRPPRMLIVDYRGGGSEAPIVLAGKGITFDSGGISLKPGAGMWRMRTDMAGAAAVVGTALSLAKSGAPVNVVAVAALAENMPDGGATRPGDVVKAYNGKTIEVTNTDAEGRVVLADAVSYADARYSPAAIVDIATLTGAVGGALGDEYAGLFSRHDALAAQLTAAGKTVGEPLWQLPLNPVYAETMKSGVADILNSAEGGRPGAGLGAYFIGAFVKPETAWAHLDVAYTVWTDKGQPKAPKGAVGYGVQLLDSFVRNWKPVSRVAGDGGR</sequence>
<keyword evidence="8" id="KW-0963">Cytoplasm</keyword>
<dbReference type="Gene3D" id="3.40.220.10">
    <property type="entry name" value="Leucine Aminopeptidase, subunit E, domain 1"/>
    <property type="match status" value="1"/>
</dbReference>
<comment type="cofactor">
    <cofactor evidence="8">
        <name>Mn(2+)</name>
        <dbReference type="ChEBI" id="CHEBI:29035"/>
    </cofactor>
    <text evidence="8">Binds 2 manganese ions per subunit.</text>
</comment>
<keyword evidence="9" id="KW-0732">Signal</keyword>
<evidence type="ECO:0000256" key="3">
    <source>
        <dbReference type="ARBA" id="ARBA00009528"/>
    </source>
</evidence>
<dbReference type="CDD" id="cd00433">
    <property type="entry name" value="Peptidase_M17"/>
    <property type="match status" value="1"/>
</dbReference>
<gene>
    <name evidence="8" type="primary">pepA</name>
    <name evidence="11" type="ORF">ACFQ00_05285</name>
</gene>
<evidence type="ECO:0000256" key="7">
    <source>
        <dbReference type="ARBA" id="ARBA00023211"/>
    </source>
</evidence>
<feature type="binding site" evidence="8">
    <location>
        <position position="298"/>
    </location>
    <ligand>
        <name>Mn(2+)</name>
        <dbReference type="ChEBI" id="CHEBI:29035"/>
        <label>2</label>
    </ligand>
</feature>
<dbReference type="InterPro" id="IPR023042">
    <property type="entry name" value="Peptidase_M17_leu_NH2_pept"/>
</dbReference>
<dbReference type="PROSITE" id="PS00631">
    <property type="entry name" value="CYTOSOL_AP"/>
    <property type="match status" value="1"/>
</dbReference>
<dbReference type="PANTHER" id="PTHR11963:SF23">
    <property type="entry name" value="CYTOSOL AMINOPEPTIDASE"/>
    <property type="match status" value="1"/>
</dbReference>
<dbReference type="Pfam" id="PF02789">
    <property type="entry name" value="Peptidase_M17_N"/>
    <property type="match status" value="1"/>
</dbReference>
<accession>A0ABW3BZW0</accession>
<dbReference type="EC" id="3.4.11.10" evidence="8"/>
<keyword evidence="5 8" id="KW-0645">Protease</keyword>
<keyword evidence="7 8" id="KW-0464">Manganese</keyword>
<dbReference type="Pfam" id="PF00883">
    <property type="entry name" value="Peptidase_M17"/>
    <property type="match status" value="1"/>
</dbReference>
<evidence type="ECO:0000256" key="9">
    <source>
        <dbReference type="SAM" id="SignalP"/>
    </source>
</evidence>
<evidence type="ECO:0000313" key="11">
    <source>
        <dbReference type="EMBL" id="MFD0847731.1"/>
    </source>
</evidence>
<dbReference type="InterPro" id="IPR008283">
    <property type="entry name" value="Peptidase_M17_N"/>
</dbReference>
<evidence type="ECO:0000256" key="4">
    <source>
        <dbReference type="ARBA" id="ARBA00022438"/>
    </source>
</evidence>
<proteinExistence type="inferred from homology"/>
<evidence type="ECO:0000259" key="10">
    <source>
        <dbReference type="PROSITE" id="PS00631"/>
    </source>
</evidence>
<feature type="domain" description="Cytosol aminopeptidase" evidence="10">
    <location>
        <begin position="355"/>
        <end position="362"/>
    </location>
</feature>
<dbReference type="InterPro" id="IPR000819">
    <property type="entry name" value="Peptidase_M17_C"/>
</dbReference>
<reference evidence="12" key="1">
    <citation type="journal article" date="2019" name="Int. J. Syst. Evol. Microbiol.">
        <title>The Global Catalogue of Microorganisms (GCM) 10K type strain sequencing project: providing services to taxonomists for standard genome sequencing and annotation.</title>
        <authorList>
            <consortium name="The Broad Institute Genomics Platform"/>
            <consortium name="The Broad Institute Genome Sequencing Center for Infectious Disease"/>
            <person name="Wu L."/>
            <person name="Ma J."/>
        </authorList>
    </citation>
    <scope>NUCLEOTIDE SEQUENCE [LARGE SCALE GENOMIC DNA]</scope>
    <source>
        <strain evidence="12">CCUG 52537</strain>
    </source>
</reference>
<comment type="caution">
    <text evidence="11">The sequence shown here is derived from an EMBL/GenBank/DDBJ whole genome shotgun (WGS) entry which is preliminary data.</text>
</comment>
<comment type="catalytic activity">
    <reaction evidence="1 8">
        <text>Release of an N-terminal amino acid, Xaa-|-Yaa-, in which Xaa is preferably Leu, but may be other amino acids including Pro although not Arg or Lys, and Yaa may be Pro. Amino acid amides and methyl esters are also readily hydrolyzed, but rates on arylamides are exceedingly low.</text>
        <dbReference type="EC" id="3.4.11.1"/>
    </reaction>
</comment>
<feature type="binding site" evidence="8">
    <location>
        <position position="357"/>
    </location>
    <ligand>
        <name>Mn(2+)</name>
        <dbReference type="ChEBI" id="CHEBI:29035"/>
        <label>1</label>
    </ligand>
</feature>
<dbReference type="InterPro" id="IPR011356">
    <property type="entry name" value="Leucine_aapep/pepB"/>
</dbReference>
<feature type="binding site" evidence="8">
    <location>
        <position position="275"/>
    </location>
    <ligand>
        <name>Mn(2+)</name>
        <dbReference type="ChEBI" id="CHEBI:29035"/>
        <label>2</label>
    </ligand>
</feature>
<evidence type="ECO:0000313" key="12">
    <source>
        <dbReference type="Proteomes" id="UP001597124"/>
    </source>
</evidence>
<feature type="binding site" evidence="8">
    <location>
        <position position="280"/>
    </location>
    <ligand>
        <name>Mn(2+)</name>
        <dbReference type="ChEBI" id="CHEBI:29035"/>
        <label>2</label>
    </ligand>
</feature>
<comment type="function">
    <text evidence="8">Presumably involved in the processing and regular turnover of intracellular proteins. Catalyzes the removal of unsubstituted N-terminal amino acids from various peptides.</text>
</comment>
<comment type="similarity">
    <text evidence="3 8">Belongs to the peptidase M17 family.</text>
</comment>
<evidence type="ECO:0000256" key="1">
    <source>
        <dbReference type="ARBA" id="ARBA00000135"/>
    </source>
</evidence>
<keyword evidence="12" id="KW-1185">Reference proteome</keyword>
<keyword evidence="6 8" id="KW-0378">Hydrolase</keyword>
<evidence type="ECO:0000256" key="6">
    <source>
        <dbReference type="ARBA" id="ARBA00022801"/>
    </source>
</evidence>
<keyword evidence="4 8" id="KW-0031">Aminopeptidase</keyword>
<comment type="catalytic activity">
    <reaction evidence="2 8">
        <text>Release of an N-terminal amino acid, preferentially leucine, but not glutamic or aspartic acids.</text>
        <dbReference type="EC" id="3.4.11.10"/>
    </reaction>
</comment>
<dbReference type="PANTHER" id="PTHR11963">
    <property type="entry name" value="LEUCINE AMINOPEPTIDASE-RELATED"/>
    <property type="match status" value="1"/>
</dbReference>
<comment type="subcellular location">
    <subcellularLocation>
        <location evidence="8">Cytoplasm</location>
    </subcellularLocation>
</comment>
<feature type="signal peptide" evidence="9">
    <location>
        <begin position="1"/>
        <end position="21"/>
    </location>
</feature>
<evidence type="ECO:0000256" key="8">
    <source>
        <dbReference type="HAMAP-Rule" id="MF_00181"/>
    </source>
</evidence>
<dbReference type="PRINTS" id="PR00481">
    <property type="entry name" value="LAMNOPPTDASE"/>
</dbReference>
<feature type="active site" evidence="8">
    <location>
        <position position="361"/>
    </location>
</feature>
<dbReference type="SUPFAM" id="SSF53187">
    <property type="entry name" value="Zn-dependent exopeptidases"/>
    <property type="match status" value="1"/>
</dbReference>
<protein>
    <recommendedName>
        <fullName evidence="8">Probable cytosol aminopeptidase</fullName>
        <ecNumber evidence="8">3.4.11.1</ecNumber>
    </recommendedName>
    <alternativeName>
        <fullName evidence="8">Leucine aminopeptidase</fullName>
        <shortName evidence="8">LAP</shortName>
        <ecNumber evidence="8">3.4.11.10</ecNumber>
    </alternativeName>
    <alternativeName>
        <fullName evidence="8">Leucyl aminopeptidase</fullName>
    </alternativeName>
</protein>
<feature type="binding site" evidence="8">
    <location>
        <position position="359"/>
    </location>
    <ligand>
        <name>Mn(2+)</name>
        <dbReference type="ChEBI" id="CHEBI:29035"/>
        <label>2</label>
    </ligand>
</feature>
<feature type="active site" evidence="8">
    <location>
        <position position="287"/>
    </location>
</feature>
<keyword evidence="8" id="KW-0479">Metal-binding</keyword>
<feature type="binding site" evidence="8">
    <location>
        <position position="280"/>
    </location>
    <ligand>
        <name>Mn(2+)</name>
        <dbReference type="ChEBI" id="CHEBI:29035"/>
        <label>1</label>
    </ligand>
</feature>
<dbReference type="Gene3D" id="3.40.630.10">
    <property type="entry name" value="Zn peptidases"/>
    <property type="match status" value="1"/>
</dbReference>
<organism evidence="11 12">
    <name type="scientific">Sphingosinicella xenopeptidilytica</name>
    <dbReference type="NCBI Taxonomy" id="364098"/>
    <lineage>
        <taxon>Bacteria</taxon>
        <taxon>Pseudomonadati</taxon>
        <taxon>Pseudomonadota</taxon>
        <taxon>Alphaproteobacteria</taxon>
        <taxon>Sphingomonadales</taxon>
        <taxon>Sphingosinicellaceae</taxon>
        <taxon>Sphingosinicella</taxon>
    </lineage>
</organism>
<feature type="binding site" evidence="8">
    <location>
        <position position="359"/>
    </location>
    <ligand>
        <name>Mn(2+)</name>
        <dbReference type="ChEBI" id="CHEBI:29035"/>
        <label>1</label>
    </ligand>
</feature>
<dbReference type="InterPro" id="IPR043472">
    <property type="entry name" value="Macro_dom-like"/>
</dbReference>
<dbReference type="Proteomes" id="UP001597124">
    <property type="component" value="Unassembled WGS sequence"/>
</dbReference>
<evidence type="ECO:0000256" key="5">
    <source>
        <dbReference type="ARBA" id="ARBA00022670"/>
    </source>
</evidence>
<dbReference type="SUPFAM" id="SSF52949">
    <property type="entry name" value="Macro domain-like"/>
    <property type="match status" value="1"/>
</dbReference>